<evidence type="ECO:0000256" key="6">
    <source>
        <dbReference type="ARBA" id="ARBA00023015"/>
    </source>
</evidence>
<sequence>MSRGRNCFVPGCTSGNPNKNKANKERGERNPSLFKAPNDPSLLQQWQKAIPRSDKTLSSKDAVCELHFLDEDILTHYEIKLTDGTISRIERGRPLLKEGSIPRIFPNLPSYFSSNKRKRKPPCVRSEATEKVSNSKKVKGLPINHVENQTSEPNFENENEILRDITNVPVDVTDSRVTMFTNLKNSLAAVGTPNKRWAGTFISGSNEIVFAEWDDTYLPKKKIIICKDMSYKVLFGKTEITFEEKSSEISSFEELENILISVNRMGVCSEIKLWQFLEMFTLRG</sequence>
<name>A0A6J2XJW5_SITOR</name>
<evidence type="ECO:0000256" key="4">
    <source>
        <dbReference type="ARBA" id="ARBA00022771"/>
    </source>
</evidence>
<dbReference type="GeneID" id="115878564"/>
<dbReference type="RefSeq" id="XP_030750954.1">
    <property type="nucleotide sequence ID" value="XM_030895094.1"/>
</dbReference>
<dbReference type="AlphaFoldDB" id="A0A6J2XJW5"/>
<keyword evidence="6" id="KW-0805">Transcription regulation</keyword>
<feature type="region of interest" description="Disordered" evidence="13">
    <location>
        <begin position="1"/>
        <end position="38"/>
    </location>
</feature>
<dbReference type="GO" id="GO:0043565">
    <property type="term" value="F:sequence-specific DNA binding"/>
    <property type="evidence" value="ECO:0007669"/>
    <property type="project" value="InterPro"/>
</dbReference>
<evidence type="ECO:0000313" key="16">
    <source>
        <dbReference type="RefSeq" id="XP_030750954.1"/>
    </source>
</evidence>
<evidence type="ECO:0000256" key="3">
    <source>
        <dbReference type="ARBA" id="ARBA00022723"/>
    </source>
</evidence>
<dbReference type="GO" id="GO:0005654">
    <property type="term" value="C:nucleoplasm"/>
    <property type="evidence" value="ECO:0007669"/>
    <property type="project" value="UniProtKB-SubCell"/>
</dbReference>
<accession>A0A6J2XJW5</accession>
<dbReference type="SMART" id="SM00980">
    <property type="entry name" value="THAP"/>
    <property type="match status" value="1"/>
</dbReference>
<dbReference type="SUPFAM" id="SSF57716">
    <property type="entry name" value="Glucocorticoid receptor-like (DNA-binding domain)"/>
    <property type="match status" value="1"/>
</dbReference>
<comment type="subcellular location">
    <subcellularLocation>
        <location evidence="1">Nucleus</location>
        <location evidence="1">Nucleoplasm</location>
    </subcellularLocation>
</comment>
<keyword evidence="10" id="KW-0539">Nucleus</keyword>
<proteinExistence type="inferred from homology"/>
<evidence type="ECO:0000256" key="13">
    <source>
        <dbReference type="SAM" id="MobiDB-lite"/>
    </source>
</evidence>
<organism evidence="15 16">
    <name type="scientific">Sitophilus oryzae</name>
    <name type="common">Rice weevil</name>
    <name type="synonym">Curculio oryzae</name>
    <dbReference type="NCBI Taxonomy" id="7048"/>
    <lineage>
        <taxon>Eukaryota</taxon>
        <taxon>Metazoa</taxon>
        <taxon>Ecdysozoa</taxon>
        <taxon>Arthropoda</taxon>
        <taxon>Hexapoda</taxon>
        <taxon>Insecta</taxon>
        <taxon>Pterygota</taxon>
        <taxon>Neoptera</taxon>
        <taxon>Endopterygota</taxon>
        <taxon>Coleoptera</taxon>
        <taxon>Polyphaga</taxon>
        <taxon>Cucujiformia</taxon>
        <taxon>Curculionidae</taxon>
        <taxon>Dryophthorinae</taxon>
        <taxon>Sitophilus</taxon>
    </lineage>
</organism>
<evidence type="ECO:0000256" key="10">
    <source>
        <dbReference type="ARBA" id="ARBA00023242"/>
    </source>
</evidence>
<keyword evidence="3" id="KW-0479">Metal-binding</keyword>
<dbReference type="KEGG" id="soy:115878564"/>
<keyword evidence="4 12" id="KW-0863">Zinc-finger</keyword>
<evidence type="ECO:0000256" key="2">
    <source>
        <dbReference type="ARBA" id="ARBA00006177"/>
    </source>
</evidence>
<feature type="domain" description="THAP-type" evidence="14">
    <location>
        <begin position="1"/>
        <end position="105"/>
    </location>
</feature>
<evidence type="ECO:0000259" key="14">
    <source>
        <dbReference type="PROSITE" id="PS50950"/>
    </source>
</evidence>
<evidence type="ECO:0000256" key="8">
    <source>
        <dbReference type="ARBA" id="ARBA00023125"/>
    </source>
</evidence>
<dbReference type="Proteomes" id="UP000504635">
    <property type="component" value="Unplaced"/>
</dbReference>
<keyword evidence="8 12" id="KW-0238">DNA-binding</keyword>
<dbReference type="OrthoDB" id="6764673at2759"/>
<dbReference type="GO" id="GO:0008270">
    <property type="term" value="F:zinc ion binding"/>
    <property type="evidence" value="ECO:0007669"/>
    <property type="project" value="UniProtKB-KW"/>
</dbReference>
<dbReference type="PANTHER" id="PTHR46600:SF1">
    <property type="entry name" value="THAP DOMAIN-CONTAINING PROTEIN 1"/>
    <property type="match status" value="1"/>
</dbReference>
<evidence type="ECO:0000256" key="5">
    <source>
        <dbReference type="ARBA" id="ARBA00022833"/>
    </source>
</evidence>
<feature type="region of interest" description="Disordered" evidence="13">
    <location>
        <begin position="115"/>
        <end position="136"/>
    </location>
</feature>
<dbReference type="InterPro" id="IPR006612">
    <property type="entry name" value="THAP_Znf"/>
</dbReference>
<evidence type="ECO:0000256" key="1">
    <source>
        <dbReference type="ARBA" id="ARBA00004642"/>
    </source>
</evidence>
<reference evidence="16" key="1">
    <citation type="submission" date="2025-08" db="UniProtKB">
        <authorList>
            <consortium name="RefSeq"/>
        </authorList>
    </citation>
    <scope>IDENTIFICATION</scope>
    <source>
        <tissue evidence="16">Gonads</tissue>
    </source>
</reference>
<evidence type="ECO:0000313" key="15">
    <source>
        <dbReference type="Proteomes" id="UP000504635"/>
    </source>
</evidence>
<protein>
    <submittedName>
        <fullName evidence="16">Uncharacterized protein LOC115878564</fullName>
    </submittedName>
</protein>
<comment type="similarity">
    <text evidence="2">Belongs to the THAP1 family.</text>
</comment>
<keyword evidence="7" id="KW-0175">Coiled coil</keyword>
<dbReference type="InterPro" id="IPR026516">
    <property type="entry name" value="THAP1/10"/>
</dbReference>
<keyword evidence="15" id="KW-1185">Reference proteome</keyword>
<dbReference type="InParanoid" id="A0A6J2XJW5"/>
<dbReference type="PANTHER" id="PTHR46600">
    <property type="entry name" value="THAP DOMAIN-CONTAINING"/>
    <property type="match status" value="1"/>
</dbReference>
<dbReference type="PROSITE" id="PS50950">
    <property type="entry name" value="ZF_THAP"/>
    <property type="match status" value="1"/>
</dbReference>
<evidence type="ECO:0000256" key="12">
    <source>
        <dbReference type="PROSITE-ProRule" id="PRU00309"/>
    </source>
</evidence>
<keyword evidence="9" id="KW-0804">Transcription</keyword>
<evidence type="ECO:0000256" key="9">
    <source>
        <dbReference type="ARBA" id="ARBA00023163"/>
    </source>
</evidence>
<dbReference type="Pfam" id="PF05485">
    <property type="entry name" value="THAP"/>
    <property type="match status" value="1"/>
</dbReference>
<keyword evidence="5" id="KW-0862">Zinc</keyword>
<evidence type="ECO:0000256" key="11">
    <source>
        <dbReference type="ARBA" id="ARBA00023306"/>
    </source>
</evidence>
<gene>
    <name evidence="16" type="primary">LOC115878564</name>
</gene>
<evidence type="ECO:0000256" key="7">
    <source>
        <dbReference type="ARBA" id="ARBA00023054"/>
    </source>
</evidence>
<keyword evidence="11" id="KW-0131">Cell cycle</keyword>